<dbReference type="Proteomes" id="UP000612893">
    <property type="component" value="Unassembled WGS sequence"/>
</dbReference>
<dbReference type="EMBL" id="JAEKNR010000124">
    <property type="protein sequence ID" value="MBJ7598734.1"/>
    <property type="molecule type" value="Genomic_DNA"/>
</dbReference>
<protein>
    <submittedName>
        <fullName evidence="2">Uncharacterized protein</fullName>
    </submittedName>
</protein>
<feature type="region of interest" description="Disordered" evidence="1">
    <location>
        <begin position="82"/>
        <end position="156"/>
    </location>
</feature>
<sequence>MAKVPLVPVWMKEEFEDWGRPDGPEPVAPTEEENILIAEALADEWNGRTIPIEVVERQVRNRLRREKRRRLKEAEAAAKLEAEAKAGVQAPGSGSPEPAGVTTAATPPRAPRRPKTPATAEPGAAPGSPGGKASGARSGRTKRSRVEIGREQLGLR</sequence>
<keyword evidence="3" id="KW-1185">Reference proteome</keyword>
<accession>A0A934K2H8</accession>
<gene>
    <name evidence="2" type="ORF">JF922_11710</name>
</gene>
<organism evidence="2 3">
    <name type="scientific">Candidatus Nephthysia bennettiae</name>
    <dbReference type="NCBI Taxonomy" id="3127016"/>
    <lineage>
        <taxon>Bacteria</taxon>
        <taxon>Bacillati</taxon>
        <taxon>Candidatus Dormiibacterota</taxon>
        <taxon>Candidatus Dormibacteria</taxon>
        <taxon>Candidatus Dormibacterales</taxon>
        <taxon>Candidatus Dormibacteraceae</taxon>
        <taxon>Candidatus Nephthysia</taxon>
    </lineage>
</organism>
<evidence type="ECO:0000256" key="1">
    <source>
        <dbReference type="SAM" id="MobiDB-lite"/>
    </source>
</evidence>
<dbReference type="RefSeq" id="WP_338201940.1">
    <property type="nucleotide sequence ID" value="NZ_JAEKNR010000124.1"/>
</dbReference>
<evidence type="ECO:0000313" key="2">
    <source>
        <dbReference type="EMBL" id="MBJ7598734.1"/>
    </source>
</evidence>
<name>A0A934K2H8_9BACT</name>
<reference evidence="2" key="1">
    <citation type="submission" date="2020-10" db="EMBL/GenBank/DDBJ databases">
        <title>Ca. Dormibacterota MAGs.</title>
        <authorList>
            <person name="Montgomery K."/>
        </authorList>
    </citation>
    <scope>NUCLEOTIDE SEQUENCE [LARGE SCALE GENOMIC DNA]</scope>
    <source>
        <strain evidence="2">SC8812_S17_10</strain>
    </source>
</reference>
<proteinExistence type="predicted"/>
<dbReference type="AlphaFoldDB" id="A0A934K2H8"/>
<evidence type="ECO:0000313" key="3">
    <source>
        <dbReference type="Proteomes" id="UP000612893"/>
    </source>
</evidence>
<comment type="caution">
    <text evidence="2">The sequence shown here is derived from an EMBL/GenBank/DDBJ whole genome shotgun (WGS) entry which is preliminary data.</text>
</comment>
<feature type="compositionally biased region" description="Low complexity" evidence="1">
    <location>
        <begin position="116"/>
        <end position="127"/>
    </location>
</feature>